<gene>
    <name evidence="1" type="ORF">IC617_05300</name>
</gene>
<evidence type="ECO:0000313" key="1">
    <source>
        <dbReference type="EMBL" id="MBD1388837.1"/>
    </source>
</evidence>
<dbReference type="GO" id="GO:0016491">
    <property type="term" value="F:oxidoreductase activity"/>
    <property type="evidence" value="ECO:0007669"/>
    <property type="project" value="TreeGrafter"/>
</dbReference>
<dbReference type="Pfam" id="PF00106">
    <property type="entry name" value="adh_short"/>
    <property type="match status" value="1"/>
</dbReference>
<organism evidence="1 2">
    <name type="scientific">Neiella litorisoli</name>
    <dbReference type="NCBI Taxonomy" id="2771431"/>
    <lineage>
        <taxon>Bacteria</taxon>
        <taxon>Pseudomonadati</taxon>
        <taxon>Pseudomonadota</taxon>
        <taxon>Gammaproteobacteria</taxon>
        <taxon>Alteromonadales</taxon>
        <taxon>Echinimonadaceae</taxon>
        <taxon>Neiella</taxon>
    </lineage>
</organism>
<dbReference type="EMBL" id="JACXAF010000005">
    <property type="protein sequence ID" value="MBD1388837.1"/>
    <property type="molecule type" value="Genomic_DNA"/>
</dbReference>
<name>A0A8J6QTI4_9GAMM</name>
<comment type="caution">
    <text evidence="1">The sequence shown here is derived from an EMBL/GenBank/DDBJ whole genome shotgun (WGS) entry which is preliminary data.</text>
</comment>
<dbReference type="GO" id="GO:0005737">
    <property type="term" value="C:cytoplasm"/>
    <property type="evidence" value="ECO:0007669"/>
    <property type="project" value="TreeGrafter"/>
</dbReference>
<sequence length="237" mass="26044">MRVVVTGATGGIGRALVAHYLDRGDEVIAVSTQKHQHIADTINGNCHWLWQCPPEDYVGRLSPILQSRLPDRVFHCSGILHANGKMPEKALKQFSAAQLQDNMQANCIAAVSLLQALEPFLNRYSQCIIAVLSAKVGSIEDNYLGGWHSYRMSKAALNMAIKTVSIEWRRRFPQVVLAAVHPGTTESKLSQPFQHNVPTQQLASATVTAARLATLAERLTNQDSGALLHWDGSKIPF</sequence>
<accession>A0A8J6QTI4</accession>
<keyword evidence="2" id="KW-1185">Reference proteome</keyword>
<dbReference type="RefSeq" id="WP_191143938.1">
    <property type="nucleotide sequence ID" value="NZ_JACXAF010000005.1"/>
</dbReference>
<dbReference type="SUPFAM" id="SSF51735">
    <property type="entry name" value="NAD(P)-binding Rossmann-fold domains"/>
    <property type="match status" value="1"/>
</dbReference>
<reference evidence="1" key="1">
    <citation type="submission" date="2020-09" db="EMBL/GenBank/DDBJ databases">
        <title>A novel bacterium of genus Neiella, isolated from South China Sea.</title>
        <authorList>
            <person name="Huang H."/>
            <person name="Mo K."/>
            <person name="Hu Y."/>
        </authorList>
    </citation>
    <scope>NUCLEOTIDE SEQUENCE</scope>
    <source>
        <strain evidence="1">HB171785</strain>
    </source>
</reference>
<dbReference type="InterPro" id="IPR036291">
    <property type="entry name" value="NAD(P)-bd_dom_sf"/>
</dbReference>
<dbReference type="PANTHER" id="PTHR43544">
    <property type="entry name" value="SHORT-CHAIN DEHYDROGENASE/REDUCTASE"/>
    <property type="match status" value="1"/>
</dbReference>
<protein>
    <submittedName>
        <fullName evidence="1">SDR family NAD(P)-dependent oxidoreductase</fullName>
    </submittedName>
</protein>
<dbReference type="InterPro" id="IPR051468">
    <property type="entry name" value="Fungal_SecMetab_SDRs"/>
</dbReference>
<dbReference type="AlphaFoldDB" id="A0A8J6QTI4"/>
<dbReference type="PANTHER" id="PTHR43544:SF12">
    <property type="entry name" value="NAD(P)-BINDING ROSSMANN-FOLD SUPERFAMILY PROTEIN"/>
    <property type="match status" value="1"/>
</dbReference>
<dbReference type="Gene3D" id="3.40.50.720">
    <property type="entry name" value="NAD(P)-binding Rossmann-like Domain"/>
    <property type="match status" value="1"/>
</dbReference>
<evidence type="ECO:0000313" key="2">
    <source>
        <dbReference type="Proteomes" id="UP000638014"/>
    </source>
</evidence>
<dbReference type="Proteomes" id="UP000638014">
    <property type="component" value="Unassembled WGS sequence"/>
</dbReference>
<dbReference type="PRINTS" id="PR00081">
    <property type="entry name" value="GDHRDH"/>
</dbReference>
<proteinExistence type="predicted"/>
<dbReference type="InterPro" id="IPR002347">
    <property type="entry name" value="SDR_fam"/>
</dbReference>